<keyword evidence="4" id="KW-1185">Reference proteome</keyword>
<dbReference type="Proteomes" id="UP001589576">
    <property type="component" value="Unassembled WGS sequence"/>
</dbReference>
<evidence type="ECO:0000313" key="4">
    <source>
        <dbReference type="Proteomes" id="UP001589576"/>
    </source>
</evidence>
<feature type="domain" description="DUF4440" evidence="2">
    <location>
        <begin position="49"/>
        <end position="151"/>
    </location>
</feature>
<dbReference type="InterPro" id="IPR011944">
    <property type="entry name" value="Steroid_delta5-4_isomerase"/>
</dbReference>
<comment type="caution">
    <text evidence="3">The sequence shown here is derived from an EMBL/GenBank/DDBJ whole genome shotgun (WGS) entry which is preliminary data.</text>
</comment>
<feature type="signal peptide" evidence="1">
    <location>
        <begin position="1"/>
        <end position="23"/>
    </location>
</feature>
<dbReference type="NCBIfam" id="TIGR02246">
    <property type="entry name" value="SgcJ/EcaC family oxidoreductase"/>
    <property type="match status" value="1"/>
</dbReference>
<dbReference type="Gene3D" id="3.10.450.50">
    <property type="match status" value="1"/>
</dbReference>
<dbReference type="Pfam" id="PF14534">
    <property type="entry name" value="DUF4440"/>
    <property type="match status" value="1"/>
</dbReference>
<evidence type="ECO:0000259" key="2">
    <source>
        <dbReference type="Pfam" id="PF14534"/>
    </source>
</evidence>
<accession>A0ABV5GB26</accession>
<proteinExistence type="predicted"/>
<protein>
    <submittedName>
        <fullName evidence="3">YybH family protein</fullName>
    </submittedName>
</protein>
<dbReference type="EMBL" id="JBHMFB010000003">
    <property type="protein sequence ID" value="MFB9088328.1"/>
    <property type="molecule type" value="Genomic_DNA"/>
</dbReference>
<sequence>MKKIQLLKIVCASLILVSMSCKKAEETPAETAKPTFDLAAEKTAVEAGYREFEKAFNAKDSVTLANCYATDAKFMPQSSKAVEGRPAIQKEFTQWFKGDTPQIAIKLVELWGNETNLTAENSWTMTGKDGKVVDEGKSIELYKKEEGKWKLLRDCYNSNMPQAK</sequence>
<feature type="chain" id="PRO_5047302023" evidence="1">
    <location>
        <begin position="24"/>
        <end position="164"/>
    </location>
</feature>
<reference evidence="3 4" key="1">
    <citation type="submission" date="2024-09" db="EMBL/GenBank/DDBJ databases">
        <authorList>
            <person name="Sun Q."/>
            <person name="Mori K."/>
        </authorList>
    </citation>
    <scope>NUCLEOTIDE SEQUENCE [LARGE SCALE GENOMIC DNA]</scope>
    <source>
        <strain evidence="3 4">CECT 8460</strain>
    </source>
</reference>
<organism evidence="3 4">
    <name type="scientific">Flavobacterium paronense</name>
    <dbReference type="NCBI Taxonomy" id="1392775"/>
    <lineage>
        <taxon>Bacteria</taxon>
        <taxon>Pseudomonadati</taxon>
        <taxon>Bacteroidota</taxon>
        <taxon>Flavobacteriia</taxon>
        <taxon>Flavobacteriales</taxon>
        <taxon>Flavobacteriaceae</taxon>
        <taxon>Flavobacterium</taxon>
    </lineage>
</organism>
<name>A0ABV5GB26_9FLAO</name>
<keyword evidence="1" id="KW-0732">Signal</keyword>
<dbReference type="PROSITE" id="PS51257">
    <property type="entry name" value="PROKAR_LIPOPROTEIN"/>
    <property type="match status" value="1"/>
</dbReference>
<dbReference type="InterPro" id="IPR032710">
    <property type="entry name" value="NTF2-like_dom_sf"/>
</dbReference>
<evidence type="ECO:0000313" key="3">
    <source>
        <dbReference type="EMBL" id="MFB9088328.1"/>
    </source>
</evidence>
<dbReference type="RefSeq" id="WP_290283870.1">
    <property type="nucleotide sequence ID" value="NZ_JAUFQN010000002.1"/>
</dbReference>
<dbReference type="InterPro" id="IPR027843">
    <property type="entry name" value="DUF4440"/>
</dbReference>
<evidence type="ECO:0000256" key="1">
    <source>
        <dbReference type="SAM" id="SignalP"/>
    </source>
</evidence>
<dbReference type="SUPFAM" id="SSF54427">
    <property type="entry name" value="NTF2-like"/>
    <property type="match status" value="1"/>
</dbReference>
<gene>
    <name evidence="3" type="ORF">ACFFUU_01805</name>
</gene>